<gene>
    <name evidence="2" type="ORF">P4I72_13005</name>
</gene>
<organism evidence="2 3">
    <name type="scientific">Paenibacillus alba</name>
    <dbReference type="NCBI Taxonomy" id="1197127"/>
    <lineage>
        <taxon>Bacteria</taxon>
        <taxon>Bacillati</taxon>
        <taxon>Bacillota</taxon>
        <taxon>Bacilli</taxon>
        <taxon>Bacillales</taxon>
        <taxon>Paenibacillaceae</taxon>
        <taxon>Paenibacillus</taxon>
    </lineage>
</organism>
<feature type="chain" id="PRO_5047062642" evidence="1">
    <location>
        <begin position="26"/>
        <end position="95"/>
    </location>
</feature>
<reference evidence="2 3" key="1">
    <citation type="submission" date="2023-03" db="EMBL/GenBank/DDBJ databases">
        <title>Bacillus Genome Sequencing.</title>
        <authorList>
            <person name="Dunlap C."/>
        </authorList>
    </citation>
    <scope>NUCLEOTIDE SEQUENCE [LARGE SCALE GENOMIC DNA]</scope>
    <source>
        <strain evidence="2 3">BD-533</strain>
    </source>
</reference>
<accession>A0ABU6G5B3</accession>
<dbReference type="Proteomes" id="UP001338137">
    <property type="component" value="Unassembled WGS sequence"/>
</dbReference>
<sequence length="95" mass="11108">MFKITRISLILLLFSAILFPAYASASTGSNNSSVNKKTATQTIQQLFSHFTSNKTESKEDLDDFMKKNSKNFDKIKWEDIDCKDSYDIWKKWFCY</sequence>
<keyword evidence="1" id="KW-0732">Signal</keyword>
<evidence type="ECO:0000313" key="2">
    <source>
        <dbReference type="EMBL" id="MEC0228043.1"/>
    </source>
</evidence>
<name>A0ABU6G5B3_9BACL</name>
<dbReference type="EMBL" id="JARLKY010000026">
    <property type="protein sequence ID" value="MEC0228043.1"/>
    <property type="molecule type" value="Genomic_DNA"/>
</dbReference>
<dbReference type="RefSeq" id="WP_326072327.1">
    <property type="nucleotide sequence ID" value="NZ_JARLKY010000026.1"/>
</dbReference>
<comment type="caution">
    <text evidence="2">The sequence shown here is derived from an EMBL/GenBank/DDBJ whole genome shotgun (WGS) entry which is preliminary data.</text>
</comment>
<evidence type="ECO:0000313" key="3">
    <source>
        <dbReference type="Proteomes" id="UP001338137"/>
    </source>
</evidence>
<proteinExistence type="predicted"/>
<evidence type="ECO:0000256" key="1">
    <source>
        <dbReference type="SAM" id="SignalP"/>
    </source>
</evidence>
<protein>
    <submittedName>
        <fullName evidence="2">Uncharacterized protein</fullName>
    </submittedName>
</protein>
<feature type="signal peptide" evidence="1">
    <location>
        <begin position="1"/>
        <end position="25"/>
    </location>
</feature>
<keyword evidence="3" id="KW-1185">Reference proteome</keyword>